<dbReference type="EC" id="5.3.1.16" evidence="5 12"/>
<evidence type="ECO:0000313" key="16">
    <source>
        <dbReference type="Proteomes" id="UP000823960"/>
    </source>
</evidence>
<name>A0A9D1T3G9_9FIRM</name>
<evidence type="ECO:0000256" key="12">
    <source>
        <dbReference type="HAMAP-Rule" id="MF_01014"/>
    </source>
</evidence>
<dbReference type="CDD" id="cd04732">
    <property type="entry name" value="HisA"/>
    <property type="match status" value="1"/>
</dbReference>
<dbReference type="GO" id="GO:0000162">
    <property type="term" value="P:L-tryptophan biosynthetic process"/>
    <property type="evidence" value="ECO:0007669"/>
    <property type="project" value="TreeGrafter"/>
</dbReference>
<dbReference type="InterPro" id="IPR006063">
    <property type="entry name" value="HisA_bact_arch"/>
</dbReference>
<dbReference type="GO" id="GO:0000105">
    <property type="term" value="P:L-histidine biosynthetic process"/>
    <property type="evidence" value="ECO:0007669"/>
    <property type="project" value="UniProtKB-UniRule"/>
</dbReference>
<keyword evidence="10 12" id="KW-0413">Isomerase</keyword>
<reference evidence="15" key="1">
    <citation type="submission" date="2020-10" db="EMBL/GenBank/DDBJ databases">
        <authorList>
            <person name="Gilroy R."/>
        </authorList>
    </citation>
    <scope>NUCLEOTIDE SEQUENCE</scope>
    <source>
        <strain evidence="15">1370</strain>
    </source>
</reference>
<gene>
    <name evidence="12 15" type="primary">hisA</name>
    <name evidence="15" type="ORF">IAD28_02145</name>
</gene>
<keyword evidence="7 12" id="KW-0963">Cytoplasm</keyword>
<comment type="subcellular location">
    <subcellularLocation>
        <location evidence="2 12 14">Cytoplasm</location>
    </subcellularLocation>
</comment>
<proteinExistence type="inferred from homology"/>
<protein>
    <recommendedName>
        <fullName evidence="6 12">1-(5-phosphoribosyl)-5-[(5-phosphoribosylamino)methylideneamino] imidazole-4-carboxamide isomerase</fullName>
        <ecNumber evidence="5 12">5.3.1.16</ecNumber>
    </recommendedName>
    <alternativeName>
        <fullName evidence="11 12">Phosphoribosylformimino-5-aminoimidazole carboxamide ribotide isomerase</fullName>
    </alternativeName>
</protein>
<comment type="similarity">
    <text evidence="4 12 13">Belongs to the HisA/HisF family.</text>
</comment>
<evidence type="ECO:0000256" key="4">
    <source>
        <dbReference type="ARBA" id="ARBA00009667"/>
    </source>
</evidence>
<evidence type="ECO:0000256" key="9">
    <source>
        <dbReference type="ARBA" id="ARBA00023102"/>
    </source>
</evidence>
<evidence type="ECO:0000256" key="8">
    <source>
        <dbReference type="ARBA" id="ARBA00022605"/>
    </source>
</evidence>
<dbReference type="InterPro" id="IPR023016">
    <property type="entry name" value="HisA/PriA"/>
</dbReference>
<dbReference type="InterPro" id="IPR013785">
    <property type="entry name" value="Aldolase_TIM"/>
</dbReference>
<dbReference type="GO" id="GO:0003949">
    <property type="term" value="F:1-(5-phosphoribosyl)-5-[(5-phosphoribosylamino)methylideneamino]imidazole-4-carboxamide isomerase activity"/>
    <property type="evidence" value="ECO:0007669"/>
    <property type="project" value="UniProtKB-UniRule"/>
</dbReference>
<sequence>MNIYPAIDIIDGQAVRLLRGDYEKKTAYGSPLDIALDFLAEGSKRIHIVDLDGARTGEAPNLGLITKIASETGLFVEVGGGIRSLERIREYLDGGVSRVILGTAAITDPRLLEDSARLFGSRIAVGADALDGRVKIKGWRDDSGLTLDELINRVTGCGIKTVICTDISRDGAMLGTNIPLYKRLKEQYNIELIASGGVSSMLDIAALSDAGVDGCIIGKAYYTGAIKLKEALKYDN</sequence>
<evidence type="ECO:0000256" key="5">
    <source>
        <dbReference type="ARBA" id="ARBA00012550"/>
    </source>
</evidence>
<evidence type="ECO:0000313" key="15">
    <source>
        <dbReference type="EMBL" id="HIV10480.1"/>
    </source>
</evidence>
<keyword evidence="8 12" id="KW-0028">Amino-acid biosynthesis</keyword>
<dbReference type="NCBIfam" id="TIGR00007">
    <property type="entry name" value="1-(5-phosphoribosyl)-5-[(5-phosphoribosylamino)methylideneamino]imidazole-4-carboxamide isomerase"/>
    <property type="match status" value="1"/>
</dbReference>
<evidence type="ECO:0000256" key="11">
    <source>
        <dbReference type="ARBA" id="ARBA00030547"/>
    </source>
</evidence>
<dbReference type="EMBL" id="DVOL01000029">
    <property type="protein sequence ID" value="HIV10480.1"/>
    <property type="molecule type" value="Genomic_DNA"/>
</dbReference>
<evidence type="ECO:0000256" key="6">
    <source>
        <dbReference type="ARBA" id="ARBA00018464"/>
    </source>
</evidence>
<dbReference type="GO" id="GO:0005737">
    <property type="term" value="C:cytoplasm"/>
    <property type="evidence" value="ECO:0007669"/>
    <property type="project" value="UniProtKB-SubCell"/>
</dbReference>
<comment type="catalytic activity">
    <reaction evidence="1 12 14">
        <text>1-(5-phospho-beta-D-ribosyl)-5-[(5-phospho-beta-D-ribosylamino)methylideneamino]imidazole-4-carboxamide = 5-[(5-phospho-1-deoxy-D-ribulos-1-ylimino)methylamino]-1-(5-phospho-beta-D-ribosyl)imidazole-4-carboxamide</text>
        <dbReference type="Rhea" id="RHEA:15469"/>
        <dbReference type="ChEBI" id="CHEBI:58435"/>
        <dbReference type="ChEBI" id="CHEBI:58525"/>
        <dbReference type="EC" id="5.3.1.16"/>
    </reaction>
</comment>
<organism evidence="15 16">
    <name type="scientific">Candidatus Faeciplasma avium</name>
    <dbReference type="NCBI Taxonomy" id="2840798"/>
    <lineage>
        <taxon>Bacteria</taxon>
        <taxon>Bacillati</taxon>
        <taxon>Bacillota</taxon>
        <taxon>Clostridia</taxon>
        <taxon>Eubacteriales</taxon>
        <taxon>Oscillospiraceae</taxon>
        <taxon>Oscillospiraceae incertae sedis</taxon>
        <taxon>Candidatus Faeciplasma</taxon>
    </lineage>
</organism>
<dbReference type="SUPFAM" id="SSF51366">
    <property type="entry name" value="Ribulose-phoshate binding barrel"/>
    <property type="match status" value="1"/>
</dbReference>
<dbReference type="PANTHER" id="PTHR43090:SF2">
    <property type="entry name" value="1-(5-PHOSPHORIBOSYL)-5-[(5-PHOSPHORIBOSYLAMINO)METHYLIDENEAMINO] IMIDAZOLE-4-CARBOXAMIDE ISOMERASE"/>
    <property type="match status" value="1"/>
</dbReference>
<reference evidence="15" key="2">
    <citation type="journal article" date="2021" name="PeerJ">
        <title>Extensive microbial diversity within the chicken gut microbiome revealed by metagenomics and culture.</title>
        <authorList>
            <person name="Gilroy R."/>
            <person name="Ravi A."/>
            <person name="Getino M."/>
            <person name="Pursley I."/>
            <person name="Horton D.L."/>
            <person name="Alikhan N.F."/>
            <person name="Baker D."/>
            <person name="Gharbi K."/>
            <person name="Hall N."/>
            <person name="Watson M."/>
            <person name="Adriaenssens E.M."/>
            <person name="Foster-Nyarko E."/>
            <person name="Jarju S."/>
            <person name="Secka A."/>
            <person name="Antonio M."/>
            <person name="Oren A."/>
            <person name="Chaudhuri R.R."/>
            <person name="La Ragione R."/>
            <person name="Hildebrand F."/>
            <person name="Pallen M.J."/>
        </authorList>
    </citation>
    <scope>NUCLEOTIDE SEQUENCE</scope>
    <source>
        <strain evidence="15">1370</strain>
    </source>
</reference>
<dbReference type="AlphaFoldDB" id="A0A9D1T3G9"/>
<evidence type="ECO:0000256" key="7">
    <source>
        <dbReference type="ARBA" id="ARBA00022490"/>
    </source>
</evidence>
<dbReference type="InterPro" id="IPR011060">
    <property type="entry name" value="RibuloseP-bd_barrel"/>
</dbReference>
<evidence type="ECO:0000256" key="13">
    <source>
        <dbReference type="RuleBase" id="RU003657"/>
    </source>
</evidence>
<dbReference type="Pfam" id="PF00977">
    <property type="entry name" value="His_biosynth"/>
    <property type="match status" value="1"/>
</dbReference>
<feature type="active site" description="Proton donor" evidence="12">
    <location>
        <position position="128"/>
    </location>
</feature>
<dbReference type="Proteomes" id="UP000823960">
    <property type="component" value="Unassembled WGS sequence"/>
</dbReference>
<dbReference type="InterPro" id="IPR006062">
    <property type="entry name" value="His_biosynth"/>
</dbReference>
<evidence type="ECO:0000256" key="3">
    <source>
        <dbReference type="ARBA" id="ARBA00005133"/>
    </source>
</evidence>
<evidence type="ECO:0000256" key="10">
    <source>
        <dbReference type="ARBA" id="ARBA00023235"/>
    </source>
</evidence>
<dbReference type="HAMAP" id="MF_01014">
    <property type="entry name" value="HisA"/>
    <property type="match status" value="1"/>
</dbReference>
<evidence type="ECO:0000256" key="1">
    <source>
        <dbReference type="ARBA" id="ARBA00000901"/>
    </source>
</evidence>
<keyword evidence="9 12" id="KW-0368">Histidine biosynthesis</keyword>
<accession>A0A9D1T3G9</accession>
<comment type="pathway">
    <text evidence="3 12 14">Amino-acid biosynthesis; L-histidine biosynthesis; L-histidine from 5-phospho-alpha-D-ribose 1-diphosphate: step 4/9.</text>
</comment>
<evidence type="ECO:0000256" key="14">
    <source>
        <dbReference type="RuleBase" id="RU003658"/>
    </source>
</evidence>
<dbReference type="Gene3D" id="3.20.20.70">
    <property type="entry name" value="Aldolase class I"/>
    <property type="match status" value="1"/>
</dbReference>
<dbReference type="FunFam" id="3.20.20.70:FF:000009">
    <property type="entry name" value="1-(5-phosphoribosyl)-5-[(5-phosphoribosylamino)methylideneamino] imidazole-4-carboxamide isomerase"/>
    <property type="match status" value="1"/>
</dbReference>
<evidence type="ECO:0000256" key="2">
    <source>
        <dbReference type="ARBA" id="ARBA00004496"/>
    </source>
</evidence>
<feature type="active site" description="Proton acceptor" evidence="12">
    <location>
        <position position="8"/>
    </location>
</feature>
<dbReference type="PANTHER" id="PTHR43090">
    <property type="entry name" value="1-(5-PHOSPHORIBOSYL)-5-[(5-PHOSPHORIBOSYLAMINO)METHYLIDENEAMINO] IMIDAZOLE-4-CARBOXAMIDE ISOMERASE"/>
    <property type="match status" value="1"/>
</dbReference>
<comment type="caution">
    <text evidence="15">The sequence shown here is derived from an EMBL/GenBank/DDBJ whole genome shotgun (WGS) entry which is preliminary data.</text>
</comment>
<dbReference type="InterPro" id="IPR044524">
    <property type="entry name" value="Isoase_HisA-like"/>
</dbReference>